<evidence type="ECO:0000256" key="1">
    <source>
        <dbReference type="ARBA" id="ARBA00022801"/>
    </source>
</evidence>
<keyword evidence="1 3" id="KW-0378">Hydrolase</keyword>
<dbReference type="GO" id="GO:0004301">
    <property type="term" value="F:epoxide hydrolase activity"/>
    <property type="evidence" value="ECO:0007669"/>
    <property type="project" value="TreeGrafter"/>
</dbReference>
<organism evidence="3 4">
    <name type="scientific">Aeriscardovia aeriphila</name>
    <dbReference type="NCBI Taxonomy" id="218139"/>
    <lineage>
        <taxon>Bacteria</taxon>
        <taxon>Bacillati</taxon>
        <taxon>Actinomycetota</taxon>
        <taxon>Actinomycetes</taxon>
        <taxon>Bifidobacteriales</taxon>
        <taxon>Bifidobacteriaceae</taxon>
        <taxon>Aeriscardovia</taxon>
    </lineage>
</organism>
<evidence type="ECO:0000259" key="2">
    <source>
        <dbReference type="Pfam" id="PF00561"/>
    </source>
</evidence>
<dbReference type="PANTHER" id="PTHR42977:SF3">
    <property type="entry name" value="AB HYDROLASE-1 DOMAIN-CONTAINING PROTEIN"/>
    <property type="match status" value="1"/>
</dbReference>
<accession>A0A261F892</accession>
<name>A0A261F892_9BIFI</name>
<dbReference type="Gene3D" id="3.40.50.1820">
    <property type="entry name" value="alpha/beta hydrolase"/>
    <property type="match status" value="1"/>
</dbReference>
<gene>
    <name evidence="3" type="ORF">AEAE_1040</name>
</gene>
<dbReference type="AlphaFoldDB" id="A0A261F892"/>
<dbReference type="InterPro" id="IPR000073">
    <property type="entry name" value="AB_hydrolase_1"/>
</dbReference>
<dbReference type="PANTHER" id="PTHR42977">
    <property type="entry name" value="HYDROLASE-RELATED"/>
    <property type="match status" value="1"/>
</dbReference>
<dbReference type="OrthoDB" id="5431692at2"/>
<sequence>MRYNVVEKNGFTIFYREAGDPNKPAFLLLHGFPSTSHYFRKLMPILSEHFHVIAPDLPGFGQTIEPESFIYSFDNLVNFTEAFTKELGLKHFYLYVFDYSVPIGFEFATRHPDAVDGIVVQNGTIYVEGLGELFTELKDYWANPTPAKRRRYEHAYSDNIIRHYYEIGEKPGSISPDGWSLDEFYSLRHRNFAHAQNDLIFDFRSNLMNYQRMQDYVRHYQPRVLAIFGKNDPAYTMPGAYAFAKDDRNAQVFPIDGGHFALEAHSPEIAEIIIREFVSREAGDAVHRAALTLGEATES</sequence>
<dbReference type="RefSeq" id="WP_094690136.1">
    <property type="nucleotide sequence ID" value="NZ_JACBYZ010000001.1"/>
</dbReference>
<protein>
    <submittedName>
        <fullName evidence="3">Alpha beta fold family hydrolase</fullName>
    </submittedName>
</protein>
<reference evidence="3 4" key="1">
    <citation type="journal article" date="2017" name="BMC Genomics">
        <title>Comparative genomic and phylogenomic analyses of the Bifidobacteriaceae family.</title>
        <authorList>
            <person name="Lugli G.A."/>
            <person name="Milani C."/>
            <person name="Turroni F."/>
            <person name="Duranti S."/>
            <person name="Mancabelli L."/>
            <person name="Mangifesta M."/>
            <person name="Ferrario C."/>
            <person name="Modesto M."/>
            <person name="Mattarelli P."/>
            <person name="Jiri K."/>
            <person name="van Sinderen D."/>
            <person name="Ventura M."/>
        </authorList>
    </citation>
    <scope>NUCLEOTIDE SEQUENCE [LARGE SCALE GENOMIC DNA]</scope>
    <source>
        <strain evidence="3 4">LMG 21773</strain>
    </source>
</reference>
<evidence type="ECO:0000313" key="3">
    <source>
        <dbReference type="EMBL" id="OZG55243.1"/>
    </source>
</evidence>
<dbReference type="Pfam" id="PF00561">
    <property type="entry name" value="Abhydrolase_1"/>
    <property type="match status" value="1"/>
</dbReference>
<comment type="caution">
    <text evidence="3">The sequence shown here is derived from an EMBL/GenBank/DDBJ whole genome shotgun (WGS) entry which is preliminary data.</text>
</comment>
<dbReference type="InterPro" id="IPR051340">
    <property type="entry name" value="Haloalkane_dehalogenase"/>
</dbReference>
<dbReference type="SUPFAM" id="SSF53474">
    <property type="entry name" value="alpha/beta-Hydrolases"/>
    <property type="match status" value="1"/>
</dbReference>
<dbReference type="EMBL" id="MWWU01000003">
    <property type="protein sequence ID" value="OZG55243.1"/>
    <property type="molecule type" value="Genomic_DNA"/>
</dbReference>
<dbReference type="Proteomes" id="UP000228976">
    <property type="component" value="Unassembled WGS sequence"/>
</dbReference>
<proteinExistence type="predicted"/>
<evidence type="ECO:0000313" key="4">
    <source>
        <dbReference type="Proteomes" id="UP000228976"/>
    </source>
</evidence>
<feature type="domain" description="AB hydrolase-1" evidence="2">
    <location>
        <begin position="24"/>
        <end position="262"/>
    </location>
</feature>
<keyword evidence="4" id="KW-1185">Reference proteome</keyword>
<dbReference type="InterPro" id="IPR029058">
    <property type="entry name" value="AB_hydrolase_fold"/>
</dbReference>